<protein>
    <submittedName>
        <fullName evidence="1">3139_t:CDS:1</fullName>
    </submittedName>
</protein>
<evidence type="ECO:0000313" key="1">
    <source>
        <dbReference type="EMBL" id="CAG8782878.1"/>
    </source>
</evidence>
<dbReference type="EMBL" id="CAJVPZ010054236">
    <property type="protein sequence ID" value="CAG8782878.1"/>
    <property type="molecule type" value="Genomic_DNA"/>
</dbReference>
<feature type="non-terminal residue" evidence="1">
    <location>
        <position position="45"/>
    </location>
</feature>
<reference evidence="1" key="1">
    <citation type="submission" date="2021-06" db="EMBL/GenBank/DDBJ databases">
        <authorList>
            <person name="Kallberg Y."/>
            <person name="Tangrot J."/>
            <person name="Rosling A."/>
        </authorList>
    </citation>
    <scope>NUCLEOTIDE SEQUENCE</scope>
    <source>
        <strain evidence="1">IN212</strain>
    </source>
</reference>
<dbReference type="Proteomes" id="UP000789396">
    <property type="component" value="Unassembled WGS sequence"/>
</dbReference>
<sequence>MEEFLLHEDLDNVRIASAFYKRVLLNEWTANKKQEVDLFIDTLKK</sequence>
<evidence type="ECO:0000313" key="2">
    <source>
        <dbReference type="Proteomes" id="UP000789396"/>
    </source>
</evidence>
<gene>
    <name evidence="1" type="ORF">RFULGI_LOCUS15983</name>
</gene>
<proteinExistence type="predicted"/>
<comment type="caution">
    <text evidence="1">The sequence shown here is derived from an EMBL/GenBank/DDBJ whole genome shotgun (WGS) entry which is preliminary data.</text>
</comment>
<keyword evidence="2" id="KW-1185">Reference proteome</keyword>
<dbReference type="AlphaFoldDB" id="A0A9N9P439"/>
<name>A0A9N9P439_9GLOM</name>
<organism evidence="1 2">
    <name type="scientific">Racocetra fulgida</name>
    <dbReference type="NCBI Taxonomy" id="60492"/>
    <lineage>
        <taxon>Eukaryota</taxon>
        <taxon>Fungi</taxon>
        <taxon>Fungi incertae sedis</taxon>
        <taxon>Mucoromycota</taxon>
        <taxon>Glomeromycotina</taxon>
        <taxon>Glomeromycetes</taxon>
        <taxon>Diversisporales</taxon>
        <taxon>Gigasporaceae</taxon>
        <taxon>Racocetra</taxon>
    </lineage>
</organism>
<accession>A0A9N9P439</accession>